<dbReference type="RefSeq" id="WP_215873351.1">
    <property type="nucleotide sequence ID" value="NZ_JAAXYO010000044.1"/>
</dbReference>
<dbReference type="SMART" id="SM01058">
    <property type="entry name" value="CarD_TRCF"/>
    <property type="match status" value="1"/>
</dbReference>
<evidence type="ECO:0000256" key="3">
    <source>
        <dbReference type="ARBA" id="ARBA00022741"/>
    </source>
</evidence>
<dbReference type="CDD" id="cd17991">
    <property type="entry name" value="DEXHc_TRCF"/>
    <property type="match status" value="1"/>
</dbReference>
<dbReference type="PROSITE" id="PS51192">
    <property type="entry name" value="HELICASE_ATP_BIND_1"/>
    <property type="match status" value="1"/>
</dbReference>
<dbReference type="GO" id="GO:0003678">
    <property type="term" value="F:DNA helicase activity"/>
    <property type="evidence" value="ECO:0007669"/>
    <property type="project" value="TreeGrafter"/>
</dbReference>
<dbReference type="SMART" id="SM00490">
    <property type="entry name" value="HELICc"/>
    <property type="match status" value="1"/>
</dbReference>
<dbReference type="SUPFAM" id="SSF143517">
    <property type="entry name" value="TRCF domain-like"/>
    <property type="match status" value="1"/>
</dbReference>
<accession>A0AAE2YP85</accession>
<evidence type="ECO:0000313" key="17">
    <source>
        <dbReference type="Proteomes" id="UP001197378"/>
    </source>
</evidence>
<dbReference type="Pfam" id="PF02559">
    <property type="entry name" value="CarD_TRCF_RID"/>
    <property type="match status" value="1"/>
</dbReference>
<dbReference type="Gene3D" id="3.30.2060.10">
    <property type="entry name" value="Penicillin-binding protein 1b domain"/>
    <property type="match status" value="1"/>
</dbReference>
<keyword evidence="2 13" id="KW-0963">Cytoplasm</keyword>
<proteinExistence type="inferred from homology"/>
<keyword evidence="6" id="KW-0347">Helicase</keyword>
<evidence type="ECO:0000256" key="4">
    <source>
        <dbReference type="ARBA" id="ARBA00022763"/>
    </source>
</evidence>
<evidence type="ECO:0000256" key="12">
    <source>
        <dbReference type="ARBA" id="ARBA00070128"/>
    </source>
</evidence>
<dbReference type="GO" id="GO:0003684">
    <property type="term" value="F:damaged DNA binding"/>
    <property type="evidence" value="ECO:0007669"/>
    <property type="project" value="InterPro"/>
</dbReference>
<keyword evidence="9 13" id="KW-0234">DNA repair</keyword>
<dbReference type="SUPFAM" id="SSF52540">
    <property type="entry name" value="P-loop containing nucleoside triphosphate hydrolases"/>
    <property type="match status" value="4"/>
</dbReference>
<evidence type="ECO:0000256" key="1">
    <source>
        <dbReference type="ARBA" id="ARBA00004496"/>
    </source>
</evidence>
<dbReference type="GO" id="GO:0000716">
    <property type="term" value="P:transcription-coupled nucleotide-excision repair, DNA damage recognition"/>
    <property type="evidence" value="ECO:0007669"/>
    <property type="project" value="UniProtKB-UniRule"/>
</dbReference>
<comment type="subcellular location">
    <subcellularLocation>
        <location evidence="1 13">Cytoplasm</location>
    </subcellularLocation>
</comment>
<dbReference type="PANTHER" id="PTHR47964">
    <property type="entry name" value="ATP-DEPENDENT DNA HELICASE HOMOLOG RECG, CHLOROPLASTIC"/>
    <property type="match status" value="1"/>
</dbReference>
<dbReference type="InterPro" id="IPR036101">
    <property type="entry name" value="CarD-like/TRCF_RID_sf"/>
</dbReference>
<evidence type="ECO:0000259" key="15">
    <source>
        <dbReference type="PROSITE" id="PS51194"/>
    </source>
</evidence>
<dbReference type="EMBL" id="JAAXYO010000044">
    <property type="protein sequence ID" value="MBU2787498.1"/>
    <property type="molecule type" value="Genomic_DNA"/>
</dbReference>
<dbReference type="Proteomes" id="UP001197378">
    <property type="component" value="Unassembled WGS sequence"/>
</dbReference>
<sequence>MDWLGSLVLQPGKTATLPPAPGAAQALLAAALQRRLQRPILLIVNASRAIEEWQREWQFFAPELPAPLVFPDREVLPYDRLNPPAEISTARLATLAALPHWRGLIIAPASAVLQFLPPPSHLDRHALWLHLGARLPLESFRQRAIDAGYQSVSEVSEAGEIAWRGGIIDIFPSGSPLPYRIELFGDEIDSIRAFDVETQRSLGKVEKVELLPAREVPTASEDLQRFRAQFRARFSGDPQQAEIYRAASRNSIPAGAEQYLPLFFEACGDISNYLPKDSIVLEESGLAAAVQQLRQEWQERYAERSSDRAHPILRPDELLLSEDSWQQRLAAYPILRLSEQVQGEAQGFLPPPSLQGNSENPLLGLERFLQELPGGARVVLAAESAGRAEAVGEHLQRLGVPVQRVGNWSEFSAGSASLALAVAPLERGLLHQQRGRIDLALISEAQIFGDRVFAQRRGGRARQRSMENLLRDLGELQPGDVVVHEDYGIGRFLALDTPFAGQGDVNEYMSIAYAGDAKVYVPVEQLDRVSRFVGNSEEIELSRLGNARWSKAKAKARQKAIDAASELLDIYARRAARPGRSFPAPDDAYWDFVSRFPFEETPDQQAAIDAVLDDLQRPHPMDRLVCGDVGFGKTEVALRATFLVAHSGAQVAILVPTTLLAQQHFENFRDRFAGLPIRVAMLSRFQKGKERSAILADTAAGNIQVLIGTHRLLQGDVQFADLGLLILDEEHRFGVRHKEKIKALRSEVDVLTLTATPIPRTLNLSLAGLRDLSLIATPPQRRQPVRTFVQEFAEDTIREACQRELHRGGQIYYLHNEVQDIERSGKLLQRLLPEARIRIAHGQMPETELEAVMLDFYHQRFDLLLCTTIIESGIDNPRANTMLIDRADRFGLAQLHQLRGRVGRGHQRAYCYLFTPDPRAMTDDAKRRLDAIQSLEELGVGFALASHDLEIRGAGELLGDAQSGHMDEVGFTLFMEWLNDAVAAIRAGKDPQSLAEKQAEGPQIHLNTPALIPSDYLPDVQLRLQLYKRLANLRKSEGIGAIMVEMVDRFGTLPDAVKTLLCQTQLRILAESLGITAIDAGPQGARLTLSARHRLPVDRLLQKIQKESQTFQLEGQDRLRIRRTLPDGQTRCEALLTLIDELNGPDSSKE</sequence>
<dbReference type="SUPFAM" id="SSF141259">
    <property type="entry name" value="CarD-like"/>
    <property type="match status" value="1"/>
</dbReference>
<keyword evidence="5 13" id="KW-0378">Hydrolase</keyword>
<dbReference type="InterPro" id="IPR014001">
    <property type="entry name" value="Helicase_ATP-bd"/>
</dbReference>
<dbReference type="SMART" id="SM00487">
    <property type="entry name" value="DEXDc"/>
    <property type="match status" value="1"/>
</dbReference>
<dbReference type="InterPro" id="IPR041471">
    <property type="entry name" value="UvrB_inter"/>
</dbReference>
<dbReference type="InterPro" id="IPR047112">
    <property type="entry name" value="RecG/Mfd"/>
</dbReference>
<dbReference type="InterPro" id="IPR003711">
    <property type="entry name" value="CarD-like/TRCF_RID"/>
</dbReference>
<keyword evidence="4 13" id="KW-0227">DNA damage</keyword>
<comment type="caution">
    <text evidence="16">The sequence shown here is derived from an EMBL/GenBank/DDBJ whole genome shotgun (WGS) entry which is preliminary data.</text>
</comment>
<dbReference type="SMART" id="SM00982">
    <property type="entry name" value="TRCF"/>
    <property type="match status" value="1"/>
</dbReference>
<dbReference type="InterPro" id="IPR037235">
    <property type="entry name" value="TRCF-like_C_D7"/>
</dbReference>
<dbReference type="InterPro" id="IPR048635">
    <property type="entry name" value="MFD_D3"/>
</dbReference>
<comment type="function">
    <text evidence="13">Couples transcription and DNA repair by recognizing RNA polymerase (RNAP) stalled at DNA lesions. Mediates ATP-dependent release of RNAP and its truncated transcript from the DNA, and recruitment of nucleotide excision repair machinery to the damaged site.</text>
</comment>
<dbReference type="Gene3D" id="3.40.50.11140">
    <property type="match status" value="1"/>
</dbReference>
<dbReference type="Gene3D" id="3.90.1150.50">
    <property type="entry name" value="Transcription-repair-coupling factor, D7 domain"/>
    <property type="match status" value="1"/>
</dbReference>
<reference evidence="16" key="1">
    <citation type="journal article" date="2021" name="ISME J.">
        <title>Genomic evolution of the class Acidithiobacillia: deep-branching Proteobacteria living in extreme acidic conditions.</title>
        <authorList>
            <person name="Moya-Beltran A."/>
            <person name="Beard S."/>
            <person name="Rojas-Villalobos C."/>
            <person name="Issotta F."/>
            <person name="Gallardo Y."/>
            <person name="Ulloa R."/>
            <person name="Giaveno A."/>
            <person name="Degli Esposti M."/>
            <person name="Johnson D.B."/>
            <person name="Quatrini R."/>
        </authorList>
    </citation>
    <scope>NUCLEOTIDE SEQUENCE</scope>
    <source>
        <strain evidence="16">VAN18-1</strain>
    </source>
</reference>
<dbReference type="GO" id="GO:0005737">
    <property type="term" value="C:cytoplasm"/>
    <property type="evidence" value="ECO:0007669"/>
    <property type="project" value="UniProtKB-SubCell"/>
</dbReference>
<dbReference type="GO" id="GO:0005524">
    <property type="term" value="F:ATP binding"/>
    <property type="evidence" value="ECO:0007669"/>
    <property type="project" value="UniProtKB-UniRule"/>
</dbReference>
<keyword evidence="17" id="KW-1185">Reference proteome</keyword>
<name>A0AAE2YP85_9PROT</name>
<dbReference type="FunFam" id="3.40.50.300:FF:000546">
    <property type="entry name" value="Transcription-repair-coupling factor"/>
    <property type="match status" value="1"/>
</dbReference>
<dbReference type="PANTHER" id="PTHR47964:SF1">
    <property type="entry name" value="ATP-DEPENDENT DNA HELICASE HOMOLOG RECG, CHLOROPLASTIC"/>
    <property type="match status" value="1"/>
</dbReference>
<dbReference type="InterPro" id="IPR027417">
    <property type="entry name" value="P-loop_NTPase"/>
</dbReference>
<comment type="similarity">
    <text evidence="11 13">In the C-terminal section; belongs to the helicase family. RecG subfamily.</text>
</comment>
<dbReference type="PROSITE" id="PS51194">
    <property type="entry name" value="HELICASE_CTER"/>
    <property type="match status" value="1"/>
</dbReference>
<evidence type="ECO:0000259" key="14">
    <source>
        <dbReference type="PROSITE" id="PS51192"/>
    </source>
</evidence>
<dbReference type="InterPro" id="IPR005118">
    <property type="entry name" value="TRCF_C"/>
</dbReference>
<keyword evidence="3 13" id="KW-0547">Nucleotide-binding</keyword>
<dbReference type="NCBIfam" id="TIGR00580">
    <property type="entry name" value="mfd"/>
    <property type="match status" value="1"/>
</dbReference>
<dbReference type="Pfam" id="PF17757">
    <property type="entry name" value="UvrB_inter"/>
    <property type="match status" value="1"/>
</dbReference>
<evidence type="ECO:0000256" key="7">
    <source>
        <dbReference type="ARBA" id="ARBA00022840"/>
    </source>
</evidence>
<dbReference type="InterPro" id="IPR004576">
    <property type="entry name" value="Mfd"/>
</dbReference>
<dbReference type="AlphaFoldDB" id="A0AAE2YP85"/>
<keyword evidence="7 13" id="KW-0067">ATP-binding</keyword>
<organism evidence="16 17">
    <name type="scientific">Igneacidithiobacillus copahuensis</name>
    <dbReference type="NCBI Taxonomy" id="2724909"/>
    <lineage>
        <taxon>Bacteria</taxon>
        <taxon>Pseudomonadati</taxon>
        <taxon>Pseudomonadota</taxon>
        <taxon>Acidithiobacillia</taxon>
        <taxon>Acidithiobacillales</taxon>
        <taxon>Acidithiobacillaceae</taxon>
        <taxon>Igneacidithiobacillus</taxon>
    </lineage>
</organism>
<evidence type="ECO:0000256" key="11">
    <source>
        <dbReference type="ARBA" id="ARBA00061399"/>
    </source>
</evidence>
<protein>
    <recommendedName>
        <fullName evidence="12 13">Transcription-repair-coupling factor</fullName>
        <shortName evidence="13">TRCF</shortName>
        <ecNumber evidence="13">3.6.4.-</ecNumber>
    </recommendedName>
</protein>
<dbReference type="Gene3D" id="3.40.50.11180">
    <property type="match status" value="1"/>
</dbReference>
<dbReference type="InterPro" id="IPR001650">
    <property type="entry name" value="Helicase_C-like"/>
</dbReference>
<dbReference type="Pfam" id="PF21132">
    <property type="entry name" value="MFD_D3"/>
    <property type="match status" value="1"/>
</dbReference>
<feature type="domain" description="Helicase ATP-binding" evidence="14">
    <location>
        <begin position="614"/>
        <end position="775"/>
    </location>
</feature>
<dbReference type="GO" id="GO:0006355">
    <property type="term" value="P:regulation of DNA-templated transcription"/>
    <property type="evidence" value="ECO:0007669"/>
    <property type="project" value="UniProtKB-UniRule"/>
</dbReference>
<evidence type="ECO:0000256" key="10">
    <source>
        <dbReference type="ARBA" id="ARBA00061104"/>
    </source>
</evidence>
<dbReference type="Pfam" id="PF00270">
    <property type="entry name" value="DEAD"/>
    <property type="match status" value="1"/>
</dbReference>
<dbReference type="FunFam" id="3.40.50.300:FF:000300">
    <property type="entry name" value="Transcription-repair-coupling factor"/>
    <property type="match status" value="1"/>
</dbReference>
<dbReference type="Pfam" id="PF03461">
    <property type="entry name" value="TRCF"/>
    <property type="match status" value="1"/>
</dbReference>
<evidence type="ECO:0000256" key="9">
    <source>
        <dbReference type="ARBA" id="ARBA00023204"/>
    </source>
</evidence>
<evidence type="ECO:0000256" key="6">
    <source>
        <dbReference type="ARBA" id="ARBA00022806"/>
    </source>
</evidence>
<dbReference type="GO" id="GO:0016787">
    <property type="term" value="F:hydrolase activity"/>
    <property type="evidence" value="ECO:0007669"/>
    <property type="project" value="UniProtKB-KW"/>
</dbReference>
<gene>
    <name evidence="13 16" type="primary">mfd</name>
    <name evidence="16" type="ORF">HFQ13_04610</name>
</gene>
<evidence type="ECO:0000256" key="5">
    <source>
        <dbReference type="ARBA" id="ARBA00022801"/>
    </source>
</evidence>
<dbReference type="InterPro" id="IPR011545">
    <property type="entry name" value="DEAD/DEAH_box_helicase_dom"/>
</dbReference>
<evidence type="ECO:0000313" key="16">
    <source>
        <dbReference type="EMBL" id="MBU2787498.1"/>
    </source>
</evidence>
<dbReference type="HAMAP" id="MF_00969">
    <property type="entry name" value="TRCF"/>
    <property type="match status" value="1"/>
</dbReference>
<evidence type="ECO:0000256" key="13">
    <source>
        <dbReference type="HAMAP-Rule" id="MF_00969"/>
    </source>
</evidence>
<dbReference type="EC" id="3.6.4.-" evidence="13"/>
<evidence type="ECO:0000256" key="8">
    <source>
        <dbReference type="ARBA" id="ARBA00023125"/>
    </source>
</evidence>
<dbReference type="Gene3D" id="2.40.10.170">
    <property type="match status" value="1"/>
</dbReference>
<dbReference type="Gene3D" id="3.40.50.300">
    <property type="entry name" value="P-loop containing nucleotide triphosphate hydrolases"/>
    <property type="match status" value="2"/>
</dbReference>
<feature type="domain" description="Helicase C-terminal" evidence="15">
    <location>
        <begin position="784"/>
        <end position="955"/>
    </location>
</feature>
<keyword evidence="8 13" id="KW-0238">DNA-binding</keyword>
<comment type="similarity">
    <text evidence="10 13">In the N-terminal section; belongs to the UvrB family.</text>
</comment>
<dbReference type="Pfam" id="PF00271">
    <property type="entry name" value="Helicase_C"/>
    <property type="match status" value="1"/>
</dbReference>
<evidence type="ECO:0000256" key="2">
    <source>
        <dbReference type="ARBA" id="ARBA00022490"/>
    </source>
</evidence>